<dbReference type="InterPro" id="IPR001357">
    <property type="entry name" value="BRCT_dom"/>
</dbReference>
<evidence type="ECO:0000313" key="2">
    <source>
        <dbReference type="EMBL" id="ETJ35806.1"/>
    </source>
</evidence>
<feature type="non-terminal residue" evidence="2">
    <location>
        <position position="95"/>
    </location>
</feature>
<feature type="domain" description="BRCT" evidence="1">
    <location>
        <begin position="43"/>
        <end position="95"/>
    </location>
</feature>
<gene>
    <name evidence="2" type="ORF">Q604_UNBC09866G0001</name>
</gene>
<dbReference type="AlphaFoldDB" id="W1Y097"/>
<accession>W1Y097</accession>
<dbReference type="EMBL" id="AZMM01009866">
    <property type="protein sequence ID" value="ETJ35806.1"/>
    <property type="molecule type" value="Genomic_DNA"/>
</dbReference>
<dbReference type="Pfam" id="PF00533">
    <property type="entry name" value="BRCT"/>
    <property type="match status" value="1"/>
</dbReference>
<name>W1Y097_9ZZZZ</name>
<sequence>LMYILNIGNVNEEGYKPSSVKGRIFRKSSRVSACNNFNSLGNPNYDVFNGDTVVFTGRLSSMTRDEAIRLVRRLGGASGSSVTKKTTILVSNIKD</sequence>
<dbReference type="CDD" id="cd17748">
    <property type="entry name" value="BRCT_DNA_ligase_like"/>
    <property type="match status" value="1"/>
</dbReference>
<dbReference type="Gene3D" id="3.40.50.10190">
    <property type="entry name" value="BRCT domain"/>
    <property type="match status" value="1"/>
</dbReference>
<dbReference type="PROSITE" id="PS50172">
    <property type="entry name" value="BRCT"/>
    <property type="match status" value="1"/>
</dbReference>
<dbReference type="SUPFAM" id="SSF52113">
    <property type="entry name" value="BRCT domain"/>
    <property type="match status" value="1"/>
</dbReference>
<evidence type="ECO:0000259" key="1">
    <source>
        <dbReference type="PROSITE" id="PS50172"/>
    </source>
</evidence>
<dbReference type="InterPro" id="IPR036420">
    <property type="entry name" value="BRCT_dom_sf"/>
</dbReference>
<protein>
    <submittedName>
        <fullName evidence="2">DNA polymerase III subunit epsilon</fullName>
    </submittedName>
</protein>
<proteinExistence type="predicted"/>
<comment type="caution">
    <text evidence="2">The sequence shown here is derived from an EMBL/GenBank/DDBJ whole genome shotgun (WGS) entry which is preliminary data.</text>
</comment>
<organism evidence="2">
    <name type="scientific">human gut metagenome</name>
    <dbReference type="NCBI Taxonomy" id="408170"/>
    <lineage>
        <taxon>unclassified sequences</taxon>
        <taxon>metagenomes</taxon>
        <taxon>organismal metagenomes</taxon>
    </lineage>
</organism>
<reference evidence="2" key="1">
    <citation type="submission" date="2013-12" db="EMBL/GenBank/DDBJ databases">
        <title>A Varibaculum cambriense genome reconstructed from a premature infant gut community with otherwise low bacterial novelty that shifts toward anaerobic metabolism during the third week of life.</title>
        <authorList>
            <person name="Brown C.T."/>
            <person name="Sharon I."/>
            <person name="Thomas B.C."/>
            <person name="Castelle C.J."/>
            <person name="Morowitz M.J."/>
            <person name="Banfield J.F."/>
        </authorList>
    </citation>
    <scope>NUCLEOTIDE SEQUENCE</scope>
</reference>
<feature type="non-terminal residue" evidence="2">
    <location>
        <position position="1"/>
    </location>
</feature>